<evidence type="ECO:0000256" key="2">
    <source>
        <dbReference type="ARBA" id="ARBA00022801"/>
    </source>
</evidence>
<comment type="caution">
    <text evidence="5">The sequence shown here is derived from an EMBL/GenBank/DDBJ whole genome shotgun (WGS) entry which is preliminary data.</text>
</comment>
<dbReference type="Gene3D" id="3.40.50.1110">
    <property type="entry name" value="SGNH hydrolase"/>
    <property type="match status" value="1"/>
</dbReference>
<feature type="non-terminal residue" evidence="5">
    <location>
        <position position="140"/>
    </location>
</feature>
<organism evidence="5 6">
    <name type="scientific">Bacteroides graminisolvens</name>
    <dbReference type="NCBI Taxonomy" id="477666"/>
    <lineage>
        <taxon>Bacteria</taxon>
        <taxon>Pseudomonadati</taxon>
        <taxon>Bacteroidota</taxon>
        <taxon>Bacteroidia</taxon>
        <taxon>Bacteroidales</taxon>
        <taxon>Bacteroidaceae</taxon>
        <taxon>Bacteroides</taxon>
    </lineage>
</organism>
<dbReference type="PANTHER" id="PTHR43695">
    <property type="entry name" value="PUTATIVE (AFU_ORTHOLOGUE AFUA_2G17250)-RELATED"/>
    <property type="match status" value="1"/>
</dbReference>
<evidence type="ECO:0000313" key="6">
    <source>
        <dbReference type="Proteomes" id="UP000263098"/>
    </source>
</evidence>
<dbReference type="GO" id="GO:0016788">
    <property type="term" value="F:hydrolase activity, acting on ester bonds"/>
    <property type="evidence" value="ECO:0007669"/>
    <property type="project" value="UniProtKB-ARBA"/>
</dbReference>
<feature type="signal peptide" evidence="3">
    <location>
        <begin position="1"/>
        <end position="18"/>
    </location>
</feature>
<dbReference type="InterPro" id="IPR037459">
    <property type="entry name" value="RhgT-like"/>
</dbReference>
<keyword evidence="3" id="KW-0732">Signal</keyword>
<dbReference type="Pfam" id="PF13472">
    <property type="entry name" value="Lipase_GDSL_2"/>
    <property type="match status" value="1"/>
</dbReference>
<protein>
    <submittedName>
        <fullName evidence="5">Pectin esterase</fullName>
    </submittedName>
</protein>
<dbReference type="InterPro" id="IPR013830">
    <property type="entry name" value="SGNH_hydro"/>
</dbReference>
<sequence>MKLKFFVLVLLGLMTVSATPPQSKIRIHIAGDSTAQTYDVNRNLMRGWGQFLASFFNENVEVLNRSIGGRSSGSFIREGRWDTLLEQVQPGDYVLVQFGHNDTSPMQGRHVEPADYTANFLKFCADVKAKNAFPVILTSI</sequence>
<evidence type="ECO:0000259" key="4">
    <source>
        <dbReference type="Pfam" id="PF13472"/>
    </source>
</evidence>
<proteinExistence type="inferred from homology"/>
<feature type="domain" description="SGNH hydrolase-type esterase" evidence="4">
    <location>
        <begin position="31"/>
        <end position="132"/>
    </location>
</feature>
<evidence type="ECO:0000313" key="5">
    <source>
        <dbReference type="EMBL" id="HCK25362.1"/>
    </source>
</evidence>
<reference evidence="5 6" key="1">
    <citation type="journal article" date="2018" name="Nat. Biotechnol.">
        <title>A standardized bacterial taxonomy based on genome phylogeny substantially revises the tree of life.</title>
        <authorList>
            <person name="Parks D.H."/>
            <person name="Chuvochina M."/>
            <person name="Waite D.W."/>
            <person name="Rinke C."/>
            <person name="Skarshewski A."/>
            <person name="Chaumeil P.A."/>
            <person name="Hugenholtz P."/>
        </authorList>
    </citation>
    <scope>NUCLEOTIDE SEQUENCE [LARGE SCALE GENOMIC DNA]</scope>
    <source>
        <strain evidence="5">UBA9667</strain>
    </source>
</reference>
<accession>A0A3D2SGI2</accession>
<dbReference type="SUPFAM" id="SSF52266">
    <property type="entry name" value="SGNH hydrolase"/>
    <property type="match status" value="1"/>
</dbReference>
<keyword evidence="2" id="KW-0378">Hydrolase</keyword>
<dbReference type="AlphaFoldDB" id="A0A3D2SGI2"/>
<name>A0A3D2SGI2_9BACE</name>
<gene>
    <name evidence="5" type="ORF">DHW31_11465</name>
</gene>
<dbReference type="PANTHER" id="PTHR43695:SF1">
    <property type="entry name" value="RHAMNOGALACTURONAN ACETYLESTERASE"/>
    <property type="match status" value="1"/>
</dbReference>
<dbReference type="InterPro" id="IPR036514">
    <property type="entry name" value="SGNH_hydro_sf"/>
</dbReference>
<comment type="similarity">
    <text evidence="1">Belongs to the 'GDSL' lipolytic enzyme family.</text>
</comment>
<dbReference type="EMBL" id="DPVG01000423">
    <property type="protein sequence ID" value="HCK25362.1"/>
    <property type="molecule type" value="Genomic_DNA"/>
</dbReference>
<dbReference type="Proteomes" id="UP000263098">
    <property type="component" value="Unassembled WGS sequence"/>
</dbReference>
<evidence type="ECO:0000256" key="3">
    <source>
        <dbReference type="SAM" id="SignalP"/>
    </source>
</evidence>
<feature type="chain" id="PRO_5017688420" evidence="3">
    <location>
        <begin position="19"/>
        <end position="140"/>
    </location>
</feature>
<evidence type="ECO:0000256" key="1">
    <source>
        <dbReference type="ARBA" id="ARBA00008668"/>
    </source>
</evidence>